<organism evidence="2 3">
    <name type="scientific">Bradyrhizobium canariense</name>
    <dbReference type="NCBI Taxonomy" id="255045"/>
    <lineage>
        <taxon>Bacteria</taxon>
        <taxon>Pseudomonadati</taxon>
        <taxon>Pseudomonadota</taxon>
        <taxon>Alphaproteobacteria</taxon>
        <taxon>Hyphomicrobiales</taxon>
        <taxon>Nitrobacteraceae</taxon>
        <taxon>Bradyrhizobium</taxon>
    </lineage>
</organism>
<evidence type="ECO:0000313" key="2">
    <source>
        <dbReference type="EMBL" id="SDT02436.1"/>
    </source>
</evidence>
<feature type="transmembrane region" description="Helical" evidence="1">
    <location>
        <begin position="23"/>
        <end position="46"/>
    </location>
</feature>
<reference evidence="3" key="1">
    <citation type="submission" date="2016-10" db="EMBL/GenBank/DDBJ databases">
        <authorList>
            <person name="Varghese N."/>
            <person name="Submissions S."/>
        </authorList>
    </citation>
    <scope>NUCLEOTIDE SEQUENCE [LARGE SCALE GENOMIC DNA]</scope>
    <source>
        <strain evidence="3">GAS369</strain>
    </source>
</reference>
<gene>
    <name evidence="2" type="ORF">SAMN05444158_4085</name>
</gene>
<dbReference type="Proteomes" id="UP000243904">
    <property type="component" value="Chromosome I"/>
</dbReference>
<proteinExistence type="predicted"/>
<keyword evidence="1" id="KW-0472">Membrane</keyword>
<evidence type="ECO:0000256" key="1">
    <source>
        <dbReference type="SAM" id="Phobius"/>
    </source>
</evidence>
<protein>
    <submittedName>
        <fullName evidence="2">Uncharacterized protein</fullName>
    </submittedName>
</protein>
<keyword evidence="1" id="KW-0812">Transmembrane</keyword>
<dbReference type="RefSeq" id="WP_167558812.1">
    <property type="nucleotide sequence ID" value="NZ_LT629750.1"/>
</dbReference>
<evidence type="ECO:0000313" key="3">
    <source>
        <dbReference type="Proteomes" id="UP000243904"/>
    </source>
</evidence>
<keyword evidence="1" id="KW-1133">Transmembrane helix</keyword>
<keyword evidence="3" id="KW-1185">Reference proteome</keyword>
<accession>A0A1H1X1C1</accession>
<dbReference type="EMBL" id="LT629750">
    <property type="protein sequence ID" value="SDT02436.1"/>
    <property type="molecule type" value="Genomic_DNA"/>
</dbReference>
<dbReference type="AlphaFoldDB" id="A0A1H1X1C1"/>
<name>A0A1H1X1C1_9BRAD</name>
<sequence length="48" mass="5237">MSDHWRASTNRFDVMRGMSDDEAAYAAGWTISGLATLGAIVAVWMFGI</sequence>